<keyword evidence="2" id="KW-1185">Reference proteome</keyword>
<accession>A0ABU5TC96</accession>
<reference evidence="1 2" key="1">
    <citation type="submission" date="2023-12" db="EMBL/GenBank/DDBJ databases">
        <title>Sinomonas terricola sp. nov, isolated from litchi orchard soil in Guangdong, PR China.</title>
        <authorList>
            <person name="Jiaxin W."/>
            <person name="Yang Z."/>
            <person name="Honghui Z."/>
        </authorList>
    </citation>
    <scope>NUCLEOTIDE SEQUENCE [LARGE SCALE GENOMIC DNA]</scope>
    <source>
        <strain evidence="1 2">JGH33</strain>
    </source>
</reference>
<dbReference type="RefSeq" id="WP_323281226.1">
    <property type="nucleotide sequence ID" value="NZ_JAYGGQ010000026.1"/>
</dbReference>
<gene>
    <name evidence="1" type="ORF">SPF06_21565</name>
</gene>
<name>A0ABU5TC96_9MICC</name>
<evidence type="ECO:0000313" key="2">
    <source>
        <dbReference type="Proteomes" id="UP001304769"/>
    </source>
</evidence>
<organism evidence="1 2">
    <name type="scientific">Sinomonas terricola</name>
    <dbReference type="NCBI Taxonomy" id="3110330"/>
    <lineage>
        <taxon>Bacteria</taxon>
        <taxon>Bacillati</taxon>
        <taxon>Actinomycetota</taxon>
        <taxon>Actinomycetes</taxon>
        <taxon>Micrococcales</taxon>
        <taxon>Micrococcaceae</taxon>
        <taxon>Sinomonas</taxon>
    </lineage>
</organism>
<sequence length="149" mass="16515">MEIAMELPLDADGFLRRECPNCQREFKWHHGPTADAPEGIVYPPVHWCPLCGRSAALDSWWTQAQIEYQQGVLAASAGDILADAFKAVRSDHLRLEVNRSAQPAQPDPLVEPDDMVIVAPPCHPWEPVKVPDEARGPFFCLLCGEAFAV</sequence>
<evidence type="ECO:0000313" key="1">
    <source>
        <dbReference type="EMBL" id="MEA5457314.1"/>
    </source>
</evidence>
<comment type="caution">
    <text evidence="1">The sequence shown here is derived from an EMBL/GenBank/DDBJ whole genome shotgun (WGS) entry which is preliminary data.</text>
</comment>
<proteinExistence type="predicted"/>
<dbReference type="EMBL" id="JAYGGQ010000026">
    <property type="protein sequence ID" value="MEA5457314.1"/>
    <property type="molecule type" value="Genomic_DNA"/>
</dbReference>
<protein>
    <submittedName>
        <fullName evidence="1">Uncharacterized protein</fullName>
    </submittedName>
</protein>
<dbReference type="Proteomes" id="UP001304769">
    <property type="component" value="Unassembled WGS sequence"/>
</dbReference>